<proteinExistence type="predicted"/>
<dbReference type="RefSeq" id="WP_055086735.1">
    <property type="nucleotide sequence ID" value="NZ_CXSU01000012.1"/>
</dbReference>
<evidence type="ECO:0000313" key="3">
    <source>
        <dbReference type="EMBL" id="CTQ50975.1"/>
    </source>
</evidence>
<evidence type="ECO:0000313" key="4">
    <source>
        <dbReference type="Proteomes" id="UP000049222"/>
    </source>
</evidence>
<organism evidence="3 4">
    <name type="scientific">Jannaschia donghaensis</name>
    <dbReference type="NCBI Taxonomy" id="420998"/>
    <lineage>
        <taxon>Bacteria</taxon>
        <taxon>Pseudomonadati</taxon>
        <taxon>Pseudomonadota</taxon>
        <taxon>Alphaproteobacteria</taxon>
        <taxon>Rhodobacterales</taxon>
        <taxon>Roseobacteraceae</taxon>
        <taxon>Jannaschia</taxon>
    </lineage>
</organism>
<feature type="transmembrane region" description="Helical" evidence="2">
    <location>
        <begin position="39"/>
        <end position="60"/>
    </location>
</feature>
<sequence length="116" mass="12663">METYRTARIVHSVLIFVGWLTTGVSLLTMAIIFAKFGALGWISAGILLAIAMSGVLTVVVSQMGVAQIATAENTDRMVHLLRAALEAPRPDRRIVAPPLTRTDDETISQLRAPRRH</sequence>
<dbReference type="STRING" id="420998.JDO7802_03006"/>
<accession>A0A0M6YMU2</accession>
<evidence type="ECO:0000256" key="1">
    <source>
        <dbReference type="SAM" id="MobiDB-lite"/>
    </source>
</evidence>
<reference evidence="3 4" key="1">
    <citation type="submission" date="2015-07" db="EMBL/GenBank/DDBJ databases">
        <authorList>
            <person name="Noorani M."/>
        </authorList>
    </citation>
    <scope>NUCLEOTIDE SEQUENCE [LARGE SCALE GENOMIC DNA]</scope>
    <source>
        <strain evidence="3 4">CECT 7802</strain>
    </source>
</reference>
<keyword evidence="2" id="KW-0472">Membrane</keyword>
<keyword evidence="2" id="KW-0812">Transmembrane</keyword>
<evidence type="ECO:0000256" key="2">
    <source>
        <dbReference type="SAM" id="Phobius"/>
    </source>
</evidence>
<keyword evidence="2" id="KW-1133">Transmembrane helix</keyword>
<dbReference type="Proteomes" id="UP000049222">
    <property type="component" value="Unassembled WGS sequence"/>
</dbReference>
<dbReference type="EMBL" id="CXSU01000012">
    <property type="protein sequence ID" value="CTQ50975.1"/>
    <property type="molecule type" value="Genomic_DNA"/>
</dbReference>
<dbReference type="AlphaFoldDB" id="A0A0M6YMU2"/>
<keyword evidence="4" id="KW-1185">Reference proteome</keyword>
<protein>
    <recommendedName>
        <fullName evidence="5">YiaA/B two helix domain protein</fullName>
    </recommendedName>
</protein>
<feature type="region of interest" description="Disordered" evidence="1">
    <location>
        <begin position="92"/>
        <end position="116"/>
    </location>
</feature>
<name>A0A0M6YMU2_9RHOB</name>
<evidence type="ECO:0008006" key="5">
    <source>
        <dbReference type="Google" id="ProtNLM"/>
    </source>
</evidence>
<gene>
    <name evidence="3" type="ORF">JDO7802_03006</name>
</gene>
<feature type="transmembrane region" description="Helical" evidence="2">
    <location>
        <begin position="12"/>
        <end position="33"/>
    </location>
</feature>